<feature type="compositionally biased region" description="Polar residues" evidence="1">
    <location>
        <begin position="304"/>
        <end position="314"/>
    </location>
</feature>
<keyword evidence="3" id="KW-1185">Reference proteome</keyword>
<feature type="compositionally biased region" description="Basic and acidic residues" evidence="1">
    <location>
        <begin position="291"/>
        <end position="302"/>
    </location>
</feature>
<feature type="compositionally biased region" description="Basic and acidic residues" evidence="1">
    <location>
        <begin position="209"/>
        <end position="221"/>
    </location>
</feature>
<dbReference type="Proteomes" id="UP000784294">
    <property type="component" value="Unassembled WGS sequence"/>
</dbReference>
<comment type="caution">
    <text evidence="2">The sequence shown here is derived from an EMBL/GenBank/DDBJ whole genome shotgun (WGS) entry which is preliminary data.</text>
</comment>
<dbReference type="EMBL" id="CAAALY010252885">
    <property type="protein sequence ID" value="VEL36677.1"/>
    <property type="molecule type" value="Genomic_DNA"/>
</dbReference>
<feature type="region of interest" description="Disordered" evidence="1">
    <location>
        <begin position="126"/>
        <end position="148"/>
    </location>
</feature>
<organism evidence="2 3">
    <name type="scientific">Protopolystoma xenopodis</name>
    <dbReference type="NCBI Taxonomy" id="117903"/>
    <lineage>
        <taxon>Eukaryota</taxon>
        <taxon>Metazoa</taxon>
        <taxon>Spiralia</taxon>
        <taxon>Lophotrochozoa</taxon>
        <taxon>Platyhelminthes</taxon>
        <taxon>Monogenea</taxon>
        <taxon>Polyopisthocotylea</taxon>
        <taxon>Polystomatidea</taxon>
        <taxon>Polystomatidae</taxon>
        <taxon>Protopolystoma</taxon>
    </lineage>
</organism>
<proteinExistence type="predicted"/>
<dbReference type="AlphaFoldDB" id="A0A448XHJ4"/>
<name>A0A448XHJ4_9PLAT</name>
<sequence length="423" mass="47072">MFERWIKRSKPPVIPAAERLSCAPLADWLRVCLLPLIEPLVEIHQNLLAKLEVRLTVWEEAMISVQLAQRRLAQATLRRRQHLQLRELPQPPSSLEVKTSRLSRSIINSPTALYKRTRKHKLLQTYTQNRAKSQPPDESNGGACVNAGIEPKSRSQICYRDWRWRHHKPHEMQHHQNSACQADVTEDKGTAISQYAKFLTEDGSPVSRNYERRSESAKKLANDTAPDKQTQISATTSFPSSPSHSRSRSPGVHSSLRNSLSPPSSLSPVAPGNRNLDHSCDDASLASGYDSDCRERRPERADSPTANFSPEGSVSRSYSMASYLATTSALLLPGEPRLCNALAQSCPSSRSSSFSTNYRITGRYSWRQRKADAVSAILADSPTSTNSLACDLLESYGLVRLNNGIQAMLEVRDSIGEVVCVLK</sequence>
<reference evidence="2" key="1">
    <citation type="submission" date="2018-11" db="EMBL/GenBank/DDBJ databases">
        <authorList>
            <consortium name="Pathogen Informatics"/>
        </authorList>
    </citation>
    <scope>NUCLEOTIDE SEQUENCE</scope>
</reference>
<feature type="region of interest" description="Disordered" evidence="1">
    <location>
        <begin position="203"/>
        <end position="314"/>
    </location>
</feature>
<feature type="compositionally biased region" description="Low complexity" evidence="1">
    <location>
        <begin position="233"/>
        <end position="268"/>
    </location>
</feature>
<protein>
    <submittedName>
        <fullName evidence="2">Uncharacterized protein</fullName>
    </submittedName>
</protein>
<evidence type="ECO:0000256" key="1">
    <source>
        <dbReference type="SAM" id="MobiDB-lite"/>
    </source>
</evidence>
<evidence type="ECO:0000313" key="3">
    <source>
        <dbReference type="Proteomes" id="UP000784294"/>
    </source>
</evidence>
<evidence type="ECO:0000313" key="2">
    <source>
        <dbReference type="EMBL" id="VEL36677.1"/>
    </source>
</evidence>
<accession>A0A448XHJ4</accession>
<gene>
    <name evidence="2" type="ORF">PXEA_LOCUS30117</name>
</gene>